<dbReference type="Proteomes" id="UP001499843">
    <property type="component" value="Unassembled WGS sequence"/>
</dbReference>
<feature type="domain" description="AAA+ ATPase" evidence="2">
    <location>
        <begin position="282"/>
        <end position="446"/>
    </location>
</feature>
<dbReference type="InterPro" id="IPR036412">
    <property type="entry name" value="HAD-like_sf"/>
</dbReference>
<dbReference type="Gene3D" id="3.90.1070.10">
    <property type="match status" value="1"/>
</dbReference>
<dbReference type="Gene3D" id="3.40.50.1000">
    <property type="entry name" value="HAD superfamily/HAD-like"/>
    <property type="match status" value="1"/>
</dbReference>
<evidence type="ECO:0000256" key="1">
    <source>
        <dbReference type="SAM" id="MobiDB-lite"/>
    </source>
</evidence>
<feature type="compositionally biased region" description="Basic and acidic residues" evidence="1">
    <location>
        <begin position="240"/>
        <end position="274"/>
    </location>
</feature>
<dbReference type="InterPro" id="IPR023214">
    <property type="entry name" value="HAD_sf"/>
</dbReference>
<dbReference type="GO" id="GO:0016787">
    <property type="term" value="F:hydrolase activity"/>
    <property type="evidence" value="ECO:0007669"/>
    <property type="project" value="UniProtKB-KW"/>
</dbReference>
<evidence type="ECO:0000313" key="4">
    <source>
        <dbReference type="Proteomes" id="UP001499843"/>
    </source>
</evidence>
<dbReference type="PANTHER" id="PTHR10000:SF8">
    <property type="entry name" value="HAD SUPERFAMILY HYDROLASE-LIKE, TYPE 3"/>
    <property type="match status" value="1"/>
</dbReference>
<reference evidence="3 4" key="1">
    <citation type="journal article" date="2019" name="Int. J. Syst. Evol. Microbiol.">
        <title>The Global Catalogue of Microorganisms (GCM) 10K type strain sequencing project: providing services to taxonomists for standard genome sequencing and annotation.</title>
        <authorList>
            <consortium name="The Broad Institute Genomics Platform"/>
            <consortium name="The Broad Institute Genome Sequencing Center for Infectious Disease"/>
            <person name="Wu L."/>
            <person name="Ma J."/>
        </authorList>
    </citation>
    <scope>NUCLEOTIDE SEQUENCE [LARGE SCALE GENOMIC DNA]</scope>
    <source>
        <strain evidence="3 4">JCM 16114</strain>
    </source>
</reference>
<accession>A0ABN3C419</accession>
<evidence type="ECO:0000313" key="3">
    <source>
        <dbReference type="EMBL" id="GAA2203993.1"/>
    </source>
</evidence>
<sequence length="610" mass="66530">MRYNVLACDYDETLARNSQVDDATIEALERLSRAGFKLLLVTGRELDDLLSVFPHPGLFDLIVAENGGLLYDPRQRTCDTLAAPPPAELAERLRAEGVSPLGVGQVLIATREPHDVHVLRAIRELGLELQVIYNKGAVMVLPPGVNKATGLCAALDRLSLSRHSVVAVGDGENDHAFLTAAECGAAVANALPALKDACDLCLDEPDGRGVAELVRLLLAGDLDELDLPRHHVLLGHVHKERPSKERPSEERRGEGRAGEEHPGEERGGEERADVEEVRLPAYGIGLLVAGPSGSGKSTVTTALLERLTGDGYQCVIVDPEGDYAEYPGVTVLGDPDRVPAVDEVVHVLEQPAHSVVINLIGLQLRDRPAYFAELLPRLTGLRAKLGHPHWLILDEAHHLMPAEVRHVPLQHPGDLGALLLITVHPDALSPAALRLVTSAIAVGKEPADTLAAFATARGLQPPALRPAPKSDIALWLDGSDEARELTLAPARVERTRHRRKYAAGTMAKDKSFYFTGPEERLRLRARNLHTFVELSEGVDDDTWLHHLRHGDYSRWIREQLGDAELADEVAAVEEADLSPQDSRQRVADLIGARYTLPAEPTDFDPDHRDR</sequence>
<dbReference type="InterPro" id="IPR027417">
    <property type="entry name" value="P-loop_NTPase"/>
</dbReference>
<protein>
    <submittedName>
        <fullName evidence="3">HAD-IIB family hydrolase</fullName>
    </submittedName>
</protein>
<comment type="caution">
    <text evidence="3">The sequence shown here is derived from an EMBL/GenBank/DDBJ whole genome shotgun (WGS) entry which is preliminary data.</text>
</comment>
<proteinExistence type="predicted"/>
<gene>
    <name evidence="3" type="ORF">GCM10009850_001240</name>
</gene>
<dbReference type="SUPFAM" id="SSF52540">
    <property type="entry name" value="P-loop containing nucleoside triphosphate hydrolases"/>
    <property type="match status" value="2"/>
</dbReference>
<dbReference type="EMBL" id="BAAAQX010000001">
    <property type="protein sequence ID" value="GAA2203993.1"/>
    <property type="molecule type" value="Genomic_DNA"/>
</dbReference>
<dbReference type="InterPro" id="IPR003593">
    <property type="entry name" value="AAA+_ATPase"/>
</dbReference>
<dbReference type="RefSeq" id="WP_344470133.1">
    <property type="nucleotide sequence ID" value="NZ_BAAAQX010000001.1"/>
</dbReference>
<dbReference type="SMART" id="SM00382">
    <property type="entry name" value="AAA"/>
    <property type="match status" value="1"/>
</dbReference>
<dbReference type="Pfam" id="PF01935">
    <property type="entry name" value="DUF87"/>
    <property type="match status" value="1"/>
</dbReference>
<keyword evidence="3" id="KW-0378">Hydrolase</keyword>
<evidence type="ECO:0000259" key="2">
    <source>
        <dbReference type="SMART" id="SM00382"/>
    </source>
</evidence>
<feature type="region of interest" description="Disordered" evidence="1">
    <location>
        <begin position="236"/>
        <end position="274"/>
    </location>
</feature>
<keyword evidence="4" id="KW-1185">Reference proteome</keyword>
<dbReference type="PANTHER" id="PTHR10000">
    <property type="entry name" value="PHOSPHOSERINE PHOSPHATASE"/>
    <property type="match status" value="1"/>
</dbReference>
<dbReference type="SUPFAM" id="SSF56784">
    <property type="entry name" value="HAD-like"/>
    <property type="match status" value="1"/>
</dbReference>
<dbReference type="InterPro" id="IPR002789">
    <property type="entry name" value="HerA_central"/>
</dbReference>
<name>A0ABN3C419_9ACTN</name>
<dbReference type="Gene3D" id="3.40.50.300">
    <property type="entry name" value="P-loop containing nucleotide triphosphate hydrolases"/>
    <property type="match status" value="1"/>
</dbReference>
<organism evidence="3 4">
    <name type="scientific">Nonomuraea monospora</name>
    <dbReference type="NCBI Taxonomy" id="568818"/>
    <lineage>
        <taxon>Bacteria</taxon>
        <taxon>Bacillati</taxon>
        <taxon>Actinomycetota</taxon>
        <taxon>Actinomycetes</taxon>
        <taxon>Streptosporangiales</taxon>
        <taxon>Streptosporangiaceae</taxon>
        <taxon>Nonomuraea</taxon>
    </lineage>
</organism>
<dbReference type="Pfam" id="PF08282">
    <property type="entry name" value="Hydrolase_3"/>
    <property type="match status" value="2"/>
</dbReference>